<gene>
    <name evidence="2" type="ORF">AOZ06_20040</name>
</gene>
<sequence length="251" mass="25068">MEVLLLKVTLTPSLILIASLTAKRIGPRFSGRLLGLPLTTGPFLTLIWLEAGPGTAASAAHGAALGQLTVVVFCLAYATAAVHIGPAAALSLSVLCGLMVAAAAILANSLWLCVAAPIAAILYRPALAAAEPGRPSRWDLPVRVVAAGGLVVLLTATTPLLGPVLAGALAALPMVSLVLAPSMHRSSGGAAAVGLLTGVLISAASTMAFLVVVAVAMVPLGPLTAFGLGVAALVITDLTTRGLRSRRTTTV</sequence>
<dbReference type="Proteomes" id="UP000063699">
    <property type="component" value="Chromosome"/>
</dbReference>
<protein>
    <submittedName>
        <fullName evidence="2">Uncharacterized protein</fullName>
    </submittedName>
</protein>
<feature type="transmembrane region" description="Helical" evidence="1">
    <location>
        <begin position="32"/>
        <end position="51"/>
    </location>
</feature>
<evidence type="ECO:0000256" key="1">
    <source>
        <dbReference type="SAM" id="Phobius"/>
    </source>
</evidence>
<feature type="transmembrane region" description="Helical" evidence="1">
    <location>
        <begin position="63"/>
        <end position="84"/>
    </location>
</feature>
<dbReference type="KEGG" id="kphy:AOZ06_20040"/>
<feature type="transmembrane region" description="Helical" evidence="1">
    <location>
        <begin position="164"/>
        <end position="180"/>
    </location>
</feature>
<dbReference type="OrthoDB" id="4201805at2"/>
<evidence type="ECO:0000313" key="2">
    <source>
        <dbReference type="EMBL" id="ALG08899.1"/>
    </source>
</evidence>
<reference evidence="2 3" key="1">
    <citation type="submission" date="2015-07" db="EMBL/GenBank/DDBJ databases">
        <title>Genome sequencing of Kibdelosporangium phytohabitans.</title>
        <authorList>
            <person name="Qin S."/>
            <person name="Xing K."/>
        </authorList>
    </citation>
    <scope>NUCLEOTIDE SEQUENCE [LARGE SCALE GENOMIC DNA]</scope>
    <source>
        <strain evidence="2 3">KLBMP1111</strain>
    </source>
</reference>
<keyword evidence="1" id="KW-0812">Transmembrane</keyword>
<feature type="transmembrane region" description="Helical" evidence="1">
    <location>
        <begin position="223"/>
        <end position="240"/>
    </location>
</feature>
<name>A0A0N9I2F7_9PSEU</name>
<dbReference type="AlphaFoldDB" id="A0A0N9I2F7"/>
<evidence type="ECO:0000313" key="3">
    <source>
        <dbReference type="Proteomes" id="UP000063699"/>
    </source>
</evidence>
<dbReference type="RefSeq" id="WP_054290805.1">
    <property type="nucleotide sequence ID" value="NZ_CP012752.1"/>
</dbReference>
<dbReference type="EMBL" id="CP012752">
    <property type="protein sequence ID" value="ALG08899.1"/>
    <property type="molecule type" value="Genomic_DNA"/>
</dbReference>
<organism evidence="2 3">
    <name type="scientific">Kibdelosporangium phytohabitans</name>
    <dbReference type="NCBI Taxonomy" id="860235"/>
    <lineage>
        <taxon>Bacteria</taxon>
        <taxon>Bacillati</taxon>
        <taxon>Actinomycetota</taxon>
        <taxon>Actinomycetes</taxon>
        <taxon>Pseudonocardiales</taxon>
        <taxon>Pseudonocardiaceae</taxon>
        <taxon>Kibdelosporangium</taxon>
    </lineage>
</organism>
<accession>A0A0N9I2F7</accession>
<keyword evidence="3" id="KW-1185">Reference proteome</keyword>
<feature type="transmembrane region" description="Helical" evidence="1">
    <location>
        <begin position="192"/>
        <end position="217"/>
    </location>
</feature>
<keyword evidence="1" id="KW-0472">Membrane</keyword>
<proteinExistence type="predicted"/>
<keyword evidence="1" id="KW-1133">Transmembrane helix</keyword>
<feature type="transmembrane region" description="Helical" evidence="1">
    <location>
        <begin position="90"/>
        <end position="119"/>
    </location>
</feature>